<evidence type="ECO:0000313" key="4">
    <source>
        <dbReference type="Proteomes" id="UP000254631"/>
    </source>
</evidence>
<feature type="transmembrane region" description="Helical" evidence="1">
    <location>
        <begin position="58"/>
        <end position="78"/>
    </location>
</feature>
<feature type="transmembrane region" description="Helical" evidence="1">
    <location>
        <begin position="98"/>
        <end position="117"/>
    </location>
</feature>
<dbReference type="EMBL" id="UGOL01000001">
    <property type="protein sequence ID" value="STX79315.1"/>
    <property type="molecule type" value="Genomic_DNA"/>
</dbReference>
<evidence type="ECO:0000256" key="1">
    <source>
        <dbReference type="SAM" id="Phobius"/>
    </source>
</evidence>
<evidence type="ECO:0008006" key="5">
    <source>
        <dbReference type="Google" id="ProtNLM"/>
    </source>
</evidence>
<dbReference type="Proteomes" id="UP000254631">
    <property type="component" value="Unassembled WGS sequence"/>
</dbReference>
<proteinExistence type="predicted"/>
<accession>A0A131HBC2</accession>
<name>A0A131HBC2_LEGPN</name>
<evidence type="ECO:0000313" key="3">
    <source>
        <dbReference type="EMBL" id="STX79315.1"/>
    </source>
</evidence>
<dbReference type="AlphaFoldDB" id="A0A131HBC2"/>
<organism evidence="3 4">
    <name type="scientific">Legionella pneumophila</name>
    <dbReference type="NCBI Taxonomy" id="446"/>
    <lineage>
        <taxon>Bacteria</taxon>
        <taxon>Pseudomonadati</taxon>
        <taxon>Pseudomonadota</taxon>
        <taxon>Gammaproteobacteria</taxon>
        <taxon>Legionellales</taxon>
        <taxon>Legionellaceae</taxon>
        <taxon>Legionella</taxon>
    </lineage>
</organism>
<sequence length="126" mass="14205">MFRYFKQGWHGDLKFSEVLFGSGGDYFLLEGGLAYIGFYILFAILLITSKPLSLDNILAFALFSYGIVLYIWLIKAFWGSANHCSNKISAVLIRTFTILLPLISIVLFFLIIIYYLVTAIIDALSG</sequence>
<reference evidence="3 4" key="2">
    <citation type="submission" date="2018-06" db="EMBL/GenBank/DDBJ databases">
        <authorList>
            <consortium name="Pathogen Informatics"/>
            <person name="Doyle S."/>
        </authorList>
    </citation>
    <scope>NUCLEOTIDE SEQUENCE [LARGE SCALE GENOMIC DNA]</scope>
    <source>
        <strain evidence="3 4">NCTC12000</strain>
    </source>
</reference>
<evidence type="ECO:0000313" key="2">
    <source>
        <dbReference type="EMBL" id="HAU2397621.1"/>
    </source>
</evidence>
<feature type="transmembrane region" description="Helical" evidence="1">
    <location>
        <begin position="26"/>
        <end position="46"/>
    </location>
</feature>
<dbReference type="EMBL" id="DACWOD010000015">
    <property type="protein sequence ID" value="HAU2397621.1"/>
    <property type="molecule type" value="Genomic_DNA"/>
</dbReference>
<reference evidence="2" key="1">
    <citation type="journal article" date="2018" name="Genome Biol.">
        <title>SKESA: strategic k-mer extension for scrupulous assemblies.</title>
        <authorList>
            <person name="Souvorov A."/>
            <person name="Agarwala R."/>
            <person name="Lipman D.J."/>
        </authorList>
    </citation>
    <scope>NUCLEOTIDE SEQUENCE</scope>
    <source>
        <strain evidence="2">CL18-200174</strain>
    </source>
</reference>
<keyword evidence="1" id="KW-0812">Transmembrane</keyword>
<protein>
    <recommendedName>
        <fullName evidence="5">Yip1 domain-containing protein</fullName>
    </recommendedName>
</protein>
<keyword evidence="1" id="KW-1133">Transmembrane helix</keyword>
<reference evidence="2" key="3">
    <citation type="submission" date="2019-09" db="EMBL/GenBank/DDBJ databases">
        <authorList>
            <consortium name="NCBI Pathogen Detection Project"/>
        </authorList>
    </citation>
    <scope>NUCLEOTIDE SEQUENCE</scope>
    <source>
        <strain evidence="2">CL18-200174</strain>
    </source>
</reference>
<gene>
    <name evidence="2" type="ORF">JBK99_14975</name>
    <name evidence="3" type="ORF">NCTC12000_01304</name>
</gene>
<dbReference type="Proteomes" id="UP000863577">
    <property type="component" value="Unassembled WGS sequence"/>
</dbReference>
<keyword evidence="1" id="KW-0472">Membrane</keyword>
<dbReference type="RefSeq" id="WP_027219565.1">
    <property type="nucleotide sequence ID" value="NZ_BAZA01000034.1"/>
</dbReference>